<dbReference type="AlphaFoldDB" id="A0A1F6E6I3"/>
<dbReference type="Proteomes" id="UP000176914">
    <property type="component" value="Unassembled WGS sequence"/>
</dbReference>
<gene>
    <name evidence="1" type="ORF">A3C20_03375</name>
</gene>
<organism evidence="1 2">
    <name type="scientific">Candidatus Kaiserbacteria bacterium RIFCSPHIGHO2_02_FULL_55_25</name>
    <dbReference type="NCBI Taxonomy" id="1798498"/>
    <lineage>
        <taxon>Bacteria</taxon>
        <taxon>Candidatus Kaiseribacteriota</taxon>
    </lineage>
</organism>
<dbReference type="EMBL" id="MFLL01000018">
    <property type="protein sequence ID" value="OGG69150.1"/>
    <property type="molecule type" value="Genomic_DNA"/>
</dbReference>
<protein>
    <submittedName>
        <fullName evidence="1">Uncharacterized protein</fullName>
    </submittedName>
</protein>
<proteinExistence type="predicted"/>
<name>A0A1F6E6I3_9BACT</name>
<evidence type="ECO:0000313" key="2">
    <source>
        <dbReference type="Proteomes" id="UP000176914"/>
    </source>
</evidence>
<reference evidence="1 2" key="1">
    <citation type="journal article" date="2016" name="Nat. Commun.">
        <title>Thousands of microbial genomes shed light on interconnected biogeochemical processes in an aquifer system.</title>
        <authorList>
            <person name="Anantharaman K."/>
            <person name="Brown C.T."/>
            <person name="Hug L.A."/>
            <person name="Sharon I."/>
            <person name="Castelle C.J."/>
            <person name="Probst A.J."/>
            <person name="Thomas B.C."/>
            <person name="Singh A."/>
            <person name="Wilkins M.J."/>
            <person name="Karaoz U."/>
            <person name="Brodie E.L."/>
            <person name="Williams K.H."/>
            <person name="Hubbard S.S."/>
            <person name="Banfield J.F."/>
        </authorList>
    </citation>
    <scope>NUCLEOTIDE SEQUENCE [LARGE SCALE GENOMIC DNA]</scope>
</reference>
<comment type="caution">
    <text evidence="1">The sequence shown here is derived from an EMBL/GenBank/DDBJ whole genome shotgun (WGS) entry which is preliminary data.</text>
</comment>
<sequence length="119" mass="13559">MSDIAEEASKLRLSEFLSELFVAEALKKHVRLRPDQSRLRLARSLALELKSDWETIIVSKFLESYTFRDIRRFPNVGRKSIGWLIMFLAAFGLRLRGTNSDVGTRTVLSAEAESVLAML</sequence>
<evidence type="ECO:0000313" key="1">
    <source>
        <dbReference type="EMBL" id="OGG69150.1"/>
    </source>
</evidence>
<accession>A0A1F6E6I3</accession>